<dbReference type="InterPro" id="IPR046879">
    <property type="entry name" value="KANL3/Tex30_Abhydrolase"/>
</dbReference>
<name>A0A507C710_9FUNG</name>
<reference evidence="3 4" key="1">
    <citation type="journal article" date="2019" name="Sci. Rep.">
        <title>Comparative genomics of chytrid fungi reveal insights into the obligate biotrophic and pathogenic lifestyle of Synchytrium endobioticum.</title>
        <authorList>
            <person name="van de Vossenberg B.T.L.H."/>
            <person name="Warris S."/>
            <person name="Nguyen H.D.T."/>
            <person name="van Gent-Pelzer M.P.E."/>
            <person name="Joly D.L."/>
            <person name="van de Geest H.C."/>
            <person name="Bonants P.J.M."/>
            <person name="Smith D.S."/>
            <person name="Levesque C.A."/>
            <person name="van der Lee T.A.J."/>
        </authorList>
    </citation>
    <scope>NUCLEOTIDE SEQUENCE [LARGE SCALE GENOMIC DNA]</scope>
    <source>
        <strain evidence="3 4">JEL517</strain>
    </source>
</reference>
<feature type="region of interest" description="Disordered" evidence="1">
    <location>
        <begin position="1"/>
        <end position="36"/>
    </location>
</feature>
<evidence type="ECO:0000313" key="4">
    <source>
        <dbReference type="Proteomes" id="UP000319731"/>
    </source>
</evidence>
<feature type="domain" description="KANL3/Tex30 alpha/beta hydrolase-like" evidence="2">
    <location>
        <begin position="79"/>
        <end position="224"/>
    </location>
</feature>
<evidence type="ECO:0000259" key="2">
    <source>
        <dbReference type="Pfam" id="PF20408"/>
    </source>
</evidence>
<dbReference type="InterPro" id="IPR029058">
    <property type="entry name" value="AB_hydrolase_fold"/>
</dbReference>
<feature type="region of interest" description="Disordered" evidence="1">
    <location>
        <begin position="267"/>
        <end position="287"/>
    </location>
</feature>
<gene>
    <name evidence="3" type="ORF">SmJEL517_g02410</name>
</gene>
<dbReference type="SUPFAM" id="SSF53474">
    <property type="entry name" value="alpha/beta-Hydrolases"/>
    <property type="match status" value="1"/>
</dbReference>
<dbReference type="PANTHER" id="PTHR42103">
    <property type="entry name" value="ALPHA/BETA-HYDROLASES SUPERFAMILY PROTEIN"/>
    <property type="match status" value="1"/>
</dbReference>
<dbReference type="Proteomes" id="UP000319731">
    <property type="component" value="Unassembled WGS sequence"/>
</dbReference>
<dbReference type="Gene3D" id="3.40.50.1820">
    <property type="entry name" value="alpha/beta hydrolase"/>
    <property type="match status" value="1"/>
</dbReference>
<dbReference type="Pfam" id="PF20408">
    <property type="entry name" value="Abhydrolase_11"/>
    <property type="match status" value="1"/>
</dbReference>
<sequence>MAETEVDSSANASKTSSTSSSPVSSPTRKHYSHSLKEDVVMVPTSDGIELEARVCKQASTGNPRHNVCVLVSHPYGPLGGNLRNNVVEAVVYECMKLGLSTCRFNFRGCGKSGSRTSWNGTPELADMITMGTYCVEQMKCTRLLLVGYSYGSMMACAAAKALIDNGVNVVGLVAISYPSSVMWFLTSGNSSAFTAPLQALNKTPKLFLMGTSDNFTSISAHRQFVESIPLSIQFLYIAVTADLDKPEASRHKLEDYTAAIGASEGTAQMRESPVKNRVRRQKTVNLA</sequence>
<accession>A0A507C710</accession>
<comment type="caution">
    <text evidence="3">The sequence shown here is derived from an EMBL/GenBank/DDBJ whole genome shotgun (WGS) entry which is preliminary data.</text>
</comment>
<feature type="compositionally biased region" description="Low complexity" evidence="1">
    <location>
        <begin position="8"/>
        <end position="26"/>
    </location>
</feature>
<dbReference type="PANTHER" id="PTHR42103:SF2">
    <property type="entry name" value="AB HYDROLASE-1 DOMAIN-CONTAINING PROTEIN"/>
    <property type="match status" value="1"/>
</dbReference>
<dbReference type="RefSeq" id="XP_031025713.1">
    <property type="nucleotide sequence ID" value="XM_031168338.1"/>
</dbReference>
<dbReference type="STRING" id="1806994.A0A507C710"/>
<evidence type="ECO:0000256" key="1">
    <source>
        <dbReference type="SAM" id="MobiDB-lite"/>
    </source>
</evidence>
<feature type="compositionally biased region" description="Basic residues" evidence="1">
    <location>
        <begin position="276"/>
        <end position="287"/>
    </location>
</feature>
<evidence type="ECO:0000313" key="3">
    <source>
        <dbReference type="EMBL" id="TPX35128.1"/>
    </source>
</evidence>
<organism evidence="3 4">
    <name type="scientific">Synchytrium microbalum</name>
    <dbReference type="NCBI Taxonomy" id="1806994"/>
    <lineage>
        <taxon>Eukaryota</taxon>
        <taxon>Fungi</taxon>
        <taxon>Fungi incertae sedis</taxon>
        <taxon>Chytridiomycota</taxon>
        <taxon>Chytridiomycota incertae sedis</taxon>
        <taxon>Chytridiomycetes</taxon>
        <taxon>Synchytriales</taxon>
        <taxon>Synchytriaceae</taxon>
        <taxon>Synchytrium</taxon>
    </lineage>
</organism>
<protein>
    <recommendedName>
        <fullName evidence="2">KANL3/Tex30 alpha/beta hydrolase-like domain-containing protein</fullName>
    </recommendedName>
</protein>
<dbReference type="EMBL" id="QEAO01000010">
    <property type="protein sequence ID" value="TPX35128.1"/>
    <property type="molecule type" value="Genomic_DNA"/>
</dbReference>
<keyword evidence="4" id="KW-1185">Reference proteome</keyword>
<dbReference type="OrthoDB" id="10260961at2759"/>
<dbReference type="AlphaFoldDB" id="A0A507C710"/>
<dbReference type="GeneID" id="42003635"/>
<proteinExistence type="predicted"/>